<proteinExistence type="predicted"/>
<protein>
    <submittedName>
        <fullName evidence="4">Organic solvent tolerance protein OstA</fullName>
    </submittedName>
</protein>
<dbReference type="GO" id="GO:0009279">
    <property type="term" value="C:cell outer membrane"/>
    <property type="evidence" value="ECO:0007669"/>
    <property type="project" value="TreeGrafter"/>
</dbReference>
<name>A0A084K056_NONUL</name>
<feature type="chain" id="PRO_5001777774" evidence="2">
    <location>
        <begin position="24"/>
        <end position="910"/>
    </location>
</feature>
<accession>A0A084K056</accession>
<dbReference type="PANTHER" id="PTHR30189:SF1">
    <property type="entry name" value="LPS-ASSEMBLY PROTEIN LPTD"/>
    <property type="match status" value="1"/>
</dbReference>
<dbReference type="Pfam" id="PF19838">
    <property type="entry name" value="LptD_2"/>
    <property type="match status" value="1"/>
</dbReference>
<feature type="compositionally biased region" description="Basic and acidic residues" evidence="1">
    <location>
        <begin position="739"/>
        <end position="754"/>
    </location>
</feature>
<dbReference type="GO" id="GO:1990351">
    <property type="term" value="C:transporter complex"/>
    <property type="evidence" value="ECO:0007669"/>
    <property type="project" value="TreeGrafter"/>
</dbReference>
<dbReference type="InterPro" id="IPR045659">
    <property type="entry name" value="LptD_2"/>
</dbReference>
<feature type="region of interest" description="Disordered" evidence="1">
    <location>
        <begin position="30"/>
        <end position="49"/>
    </location>
</feature>
<sequence length="910" mass="103607">MHYLKRYIILSIVFLTASLICHAQELPNNSTPIPAEKPVENEDKKPQQPVAETIEIDLDTLQLNKPKDSTKRKPILEHKLISSATDYKEIDRINNTITLYNEAKIIYGDITLEAGKIIMNMNTGDIFAYGVIDTAGVYVQKPIFTQGQNVVKPDSIIFNKDTRKALTYNSITAQGEFNVKAEVTKRVNDSVYYMKRAIFTTSKDPNNPDYYFLARKIKFVPGEKIVTGLVNMYIADVPTPIGLPFAYFPMTTDRKSGVIIPSFGNNNNQGYFLQNGGYYFAINDYVDLTVLGDYFTNGSWGSRIESSYRKRYAFNGSFRFLYENQIQSERGFSDFQQTNRYNINWQHSQDAKSNPNSRFSASVNLGSSQFFRQSFNQVNQSATLVNNLSSSISYSKTFPGEPQVNVTTTVSHNQNTNTDVVNLTLPTLQASVSRVFPFAPKEGAKKGLIHNINLQYNLRGENRIATTDDDFLTSKMFDGAISGLRHTIPISTNFKIANYFSVGLNASYDESWVFETYRQFLEDNGSGGFNTVRDTVSGFDAYRTYNYGASIGTTVYGNWKSTDKESKIQAIRHVMRPSVTYSANPSFEQYYDRLLDEQGLDVSEEERFYSRFEGTLYNAPGRVYSSSLGIGLQNTLEAKVRDRDSTKTELKKISLIKSFNVNTSYNLAGDSLNWSPLQLRGVIPIYKNIDLNLDANLDPYALDNTNQRIDRFNINNGGSLFRLTRAGARFNFRLSNTDFEKQTDKKDDKPDDPLQNRNLQNGGREDDLFGASIDYADGTTYDQREPEKENVDIDKTRYRFKIPWNLNFAYTMTYNNAQRQNEINNQSLMVSGDIELSPRWSVGGNTGYDFANKGVSFTTLRFNRDLESWRLSFNWTPIGPQNSWFFFIGIKSGALSDIKWDQRKQPDPQF</sequence>
<dbReference type="InterPro" id="IPR050218">
    <property type="entry name" value="LptD"/>
</dbReference>
<feature type="domain" description="LPS-assembly protein LptD central" evidence="3">
    <location>
        <begin position="225"/>
        <end position="700"/>
    </location>
</feature>
<keyword evidence="2" id="KW-0732">Signal</keyword>
<dbReference type="AlphaFoldDB" id="A0A084K056"/>
<evidence type="ECO:0000256" key="2">
    <source>
        <dbReference type="SAM" id="SignalP"/>
    </source>
</evidence>
<dbReference type="Proteomes" id="UP000028531">
    <property type="component" value="Unassembled WGS sequence"/>
</dbReference>
<organism evidence="4 5">
    <name type="scientific">Nonlabens ulvanivorans</name>
    <name type="common">Persicivirga ulvanivorans</name>
    <dbReference type="NCBI Taxonomy" id="906888"/>
    <lineage>
        <taxon>Bacteria</taxon>
        <taxon>Pseudomonadati</taxon>
        <taxon>Bacteroidota</taxon>
        <taxon>Flavobacteriia</taxon>
        <taxon>Flavobacteriales</taxon>
        <taxon>Flavobacteriaceae</taxon>
        <taxon>Nonlabens</taxon>
    </lineage>
</organism>
<feature type="signal peptide" evidence="2">
    <location>
        <begin position="1"/>
        <end position="23"/>
    </location>
</feature>
<evidence type="ECO:0000313" key="4">
    <source>
        <dbReference type="EMBL" id="KEZ94590.1"/>
    </source>
</evidence>
<dbReference type="OrthoDB" id="9802320at2"/>
<dbReference type="EMBL" id="JPJI01000004">
    <property type="protein sequence ID" value="KEZ94590.1"/>
    <property type="molecule type" value="Genomic_DNA"/>
</dbReference>
<evidence type="ECO:0000313" key="5">
    <source>
        <dbReference type="Proteomes" id="UP000028531"/>
    </source>
</evidence>
<reference evidence="4 5" key="1">
    <citation type="submission" date="2014-07" db="EMBL/GenBank/DDBJ databases">
        <title>Draft genome sequence of Nonlabens ulvanivorans, an ulvan degrading bacterium.</title>
        <authorList>
            <person name="Kopel M."/>
            <person name="Helbert W."/>
            <person name="Henrissat B."/>
            <person name="Doniger T."/>
            <person name="Banin E."/>
        </authorList>
    </citation>
    <scope>NUCLEOTIDE SEQUENCE [LARGE SCALE GENOMIC DNA]</scope>
    <source>
        <strain evidence="4 5">PLR</strain>
    </source>
</reference>
<evidence type="ECO:0000256" key="1">
    <source>
        <dbReference type="SAM" id="MobiDB-lite"/>
    </source>
</evidence>
<comment type="caution">
    <text evidence="4">The sequence shown here is derived from an EMBL/GenBank/DDBJ whole genome shotgun (WGS) entry which is preliminary data.</text>
</comment>
<gene>
    <name evidence="4" type="ORF">IL45_00515</name>
</gene>
<feature type="region of interest" description="Disordered" evidence="1">
    <location>
        <begin position="739"/>
        <end position="770"/>
    </location>
</feature>
<feature type="compositionally biased region" description="Basic and acidic residues" evidence="1">
    <location>
        <begin position="37"/>
        <end position="46"/>
    </location>
</feature>
<evidence type="ECO:0000259" key="3">
    <source>
        <dbReference type="Pfam" id="PF19838"/>
    </source>
</evidence>
<dbReference type="PANTHER" id="PTHR30189">
    <property type="entry name" value="LPS-ASSEMBLY PROTEIN"/>
    <property type="match status" value="1"/>
</dbReference>